<dbReference type="Pfam" id="PF00082">
    <property type="entry name" value="Peptidase_S8"/>
    <property type="match status" value="1"/>
</dbReference>
<organism evidence="9 10">
    <name type="scientific">Micromonospora sagamiensis</name>
    <dbReference type="NCBI Taxonomy" id="47875"/>
    <lineage>
        <taxon>Bacteria</taxon>
        <taxon>Bacillati</taxon>
        <taxon>Actinomycetota</taxon>
        <taxon>Actinomycetes</taxon>
        <taxon>Micromonosporales</taxon>
        <taxon>Micromonosporaceae</taxon>
        <taxon>Micromonospora</taxon>
    </lineage>
</organism>
<keyword evidence="7" id="KW-1133">Transmembrane helix</keyword>
<dbReference type="GO" id="GO:0006508">
    <property type="term" value="P:proteolysis"/>
    <property type="evidence" value="ECO:0007669"/>
    <property type="project" value="UniProtKB-KW"/>
</dbReference>
<keyword evidence="7" id="KW-0472">Membrane</keyword>
<evidence type="ECO:0000313" key="9">
    <source>
        <dbReference type="EMBL" id="TWJ31252.1"/>
    </source>
</evidence>
<keyword evidence="4 5" id="KW-0720">Serine protease</keyword>
<dbReference type="PANTHER" id="PTHR43806:SF11">
    <property type="entry name" value="CEREVISIN-RELATED"/>
    <property type="match status" value="1"/>
</dbReference>
<dbReference type="EMBL" id="VLLP01000001">
    <property type="protein sequence ID" value="TWJ31252.1"/>
    <property type="molecule type" value="Genomic_DNA"/>
</dbReference>
<feature type="compositionally biased region" description="Pro residues" evidence="6">
    <location>
        <begin position="399"/>
        <end position="426"/>
    </location>
</feature>
<dbReference type="PANTHER" id="PTHR43806">
    <property type="entry name" value="PEPTIDASE S8"/>
    <property type="match status" value="1"/>
</dbReference>
<feature type="transmembrane region" description="Helical" evidence="7">
    <location>
        <begin position="365"/>
        <end position="386"/>
    </location>
</feature>
<protein>
    <submittedName>
        <fullName evidence="9">Type VII secretion-associated serine protease mycosin</fullName>
    </submittedName>
</protein>
<feature type="domain" description="Peptidase S8/S53" evidence="8">
    <location>
        <begin position="61"/>
        <end position="313"/>
    </location>
</feature>
<keyword evidence="10" id="KW-1185">Reference proteome</keyword>
<feature type="compositionally biased region" description="Pro residues" evidence="6">
    <location>
        <begin position="434"/>
        <end position="444"/>
    </location>
</feature>
<evidence type="ECO:0000256" key="3">
    <source>
        <dbReference type="ARBA" id="ARBA00022801"/>
    </source>
</evidence>
<comment type="similarity">
    <text evidence="1 5">Belongs to the peptidase S8 family.</text>
</comment>
<evidence type="ECO:0000256" key="2">
    <source>
        <dbReference type="ARBA" id="ARBA00022670"/>
    </source>
</evidence>
<dbReference type="InterPro" id="IPR050131">
    <property type="entry name" value="Peptidase_S8_subtilisin-like"/>
</dbReference>
<evidence type="ECO:0000256" key="4">
    <source>
        <dbReference type="ARBA" id="ARBA00022825"/>
    </source>
</evidence>
<dbReference type="InterPro" id="IPR000209">
    <property type="entry name" value="Peptidase_S8/S53_dom"/>
</dbReference>
<feature type="active site" description="Charge relay system" evidence="5">
    <location>
        <position position="107"/>
    </location>
</feature>
<keyword evidence="7" id="KW-0812">Transmembrane</keyword>
<proteinExistence type="inferred from homology"/>
<dbReference type="Gene3D" id="3.40.50.200">
    <property type="entry name" value="Peptidase S8/S53 domain"/>
    <property type="match status" value="1"/>
</dbReference>
<gene>
    <name evidence="9" type="ORF">JD81_04807</name>
</gene>
<feature type="compositionally biased region" description="Basic and acidic residues" evidence="6">
    <location>
        <begin position="481"/>
        <end position="491"/>
    </location>
</feature>
<dbReference type="SUPFAM" id="SSF52743">
    <property type="entry name" value="Subtilisin-like"/>
    <property type="match status" value="1"/>
</dbReference>
<evidence type="ECO:0000256" key="1">
    <source>
        <dbReference type="ARBA" id="ARBA00011073"/>
    </source>
</evidence>
<reference evidence="9 10" key="1">
    <citation type="submission" date="2019-07" db="EMBL/GenBank/DDBJ databases">
        <title>R&amp;d 2014.</title>
        <authorList>
            <person name="Klenk H.-P."/>
        </authorList>
    </citation>
    <scope>NUCLEOTIDE SEQUENCE [LARGE SCALE GENOMIC DNA]</scope>
    <source>
        <strain evidence="9 10">DSM 43912</strain>
    </source>
</reference>
<dbReference type="InterPro" id="IPR036852">
    <property type="entry name" value="Peptidase_S8/S53_dom_sf"/>
</dbReference>
<feature type="region of interest" description="Disordered" evidence="6">
    <location>
        <begin position="390"/>
        <end position="491"/>
    </location>
</feature>
<dbReference type="PROSITE" id="PS51892">
    <property type="entry name" value="SUBTILASE"/>
    <property type="match status" value="1"/>
</dbReference>
<comment type="caution">
    <text evidence="9">The sequence shown here is derived from an EMBL/GenBank/DDBJ whole genome shotgun (WGS) entry which is preliminary data.</text>
</comment>
<dbReference type="InterPro" id="IPR015500">
    <property type="entry name" value="Peptidase_S8_subtilisin-rel"/>
</dbReference>
<evidence type="ECO:0000313" key="10">
    <source>
        <dbReference type="Proteomes" id="UP000319728"/>
    </source>
</evidence>
<dbReference type="AlphaFoldDB" id="A0A562WM40"/>
<dbReference type="RefSeq" id="WP_222433332.1">
    <property type="nucleotide sequence ID" value="NZ_VLLP01000001.1"/>
</dbReference>
<dbReference type="Proteomes" id="UP000319728">
    <property type="component" value="Unassembled WGS sequence"/>
</dbReference>
<evidence type="ECO:0000256" key="5">
    <source>
        <dbReference type="PROSITE-ProRule" id="PRU01240"/>
    </source>
</evidence>
<dbReference type="GO" id="GO:0004252">
    <property type="term" value="F:serine-type endopeptidase activity"/>
    <property type="evidence" value="ECO:0007669"/>
    <property type="project" value="UniProtKB-UniRule"/>
</dbReference>
<name>A0A562WM40_9ACTN</name>
<sequence length="491" mass="50256">MRWRDGVRAGRRAAAGLLAVLVATGTGVLATPPAARAETVRGHQWYLDTLRIPQAHKLSKGSGVTVAVVDGGVDASHPDLRGQVLPGHGIGGDAAGDGRRDANRIGHGTGMAGLIAGRGGGTDRLLGIAPAAKILPVSIGARFDPGELPTAIRWAVDNGADVVNLSLGTPGRPDRAELDAIRYALDKDVVVVASAGNREQGDTAVTSPANIPGVVAVSGLARSGVHFDGSVRGAEVVLAAPQERIISPRPYAVSKNGYGLTSGTSDSAAIVSGVAALVRSRYPDLDAANVVNRLIRTAEDEGRPGRDDLYGFGAVDPVAALSGTVPAVRGNPLVAPAAADPAEAPTDEADERGIYGFGVTNKAGAALQVGLCLAVVVGVIVLIVLARRSARRRTDAGPPGLPPPAGWPPPGPPPPGGWPPPGPAWHPPSGQHPGYPPAPPPPTRTPRRCPVRLSRPPGRCPRSRPHHRAPTWTASVHGRAGRHDSQRGGHG</sequence>
<evidence type="ECO:0000259" key="8">
    <source>
        <dbReference type="Pfam" id="PF00082"/>
    </source>
</evidence>
<evidence type="ECO:0000256" key="7">
    <source>
        <dbReference type="SAM" id="Phobius"/>
    </source>
</evidence>
<feature type="region of interest" description="Disordered" evidence="6">
    <location>
        <begin position="78"/>
        <end position="97"/>
    </location>
</feature>
<keyword evidence="2 5" id="KW-0645">Protease</keyword>
<dbReference type="PRINTS" id="PR00723">
    <property type="entry name" value="SUBTILISIN"/>
</dbReference>
<evidence type="ECO:0000256" key="6">
    <source>
        <dbReference type="SAM" id="MobiDB-lite"/>
    </source>
</evidence>
<keyword evidence="3 5" id="KW-0378">Hydrolase</keyword>
<accession>A0A562WM40</accession>
<feature type="active site" description="Charge relay system" evidence="5">
    <location>
        <position position="265"/>
    </location>
</feature>
<feature type="active site" description="Charge relay system" evidence="5">
    <location>
        <position position="70"/>
    </location>
</feature>